<evidence type="ECO:0000256" key="1">
    <source>
        <dbReference type="ARBA" id="ARBA00006192"/>
    </source>
</evidence>
<evidence type="ECO:0000256" key="6">
    <source>
        <dbReference type="SAM" id="MobiDB-lite"/>
    </source>
</evidence>
<dbReference type="InterPro" id="IPR011990">
    <property type="entry name" value="TPR-like_helical_dom_sf"/>
</dbReference>
<dbReference type="PANTHER" id="PTHR47936">
    <property type="entry name" value="PPR_LONG DOMAIN-CONTAINING PROTEIN"/>
    <property type="match status" value="1"/>
</dbReference>
<name>A0A9Q5N004_SANBA</name>
<feature type="region of interest" description="Disordered" evidence="6">
    <location>
        <begin position="83"/>
        <end position="107"/>
    </location>
</feature>
<feature type="region of interest" description="Disordered" evidence="6">
    <location>
        <begin position="608"/>
        <end position="628"/>
    </location>
</feature>
<dbReference type="Gene3D" id="1.25.40.10">
    <property type="entry name" value="Tetratricopeptide repeat domain"/>
    <property type="match status" value="1"/>
</dbReference>
<organism evidence="7 8">
    <name type="scientific">Sanghuangporus baumii</name>
    <name type="common">Phellinus baumii</name>
    <dbReference type="NCBI Taxonomy" id="108892"/>
    <lineage>
        <taxon>Eukaryota</taxon>
        <taxon>Fungi</taxon>
        <taxon>Dikarya</taxon>
        <taxon>Basidiomycota</taxon>
        <taxon>Agaricomycotina</taxon>
        <taxon>Agaricomycetes</taxon>
        <taxon>Hymenochaetales</taxon>
        <taxon>Hymenochaetaceae</taxon>
        <taxon>Sanghuangporus</taxon>
    </lineage>
</organism>
<accession>A0A9Q5N004</accession>
<comment type="subunit">
    <text evidence="4">Binds to mitochondrial small subunit 15S rRNA.</text>
</comment>
<dbReference type="Proteomes" id="UP000757232">
    <property type="component" value="Unassembled WGS sequence"/>
</dbReference>
<dbReference type="PROSITE" id="PS51375">
    <property type="entry name" value="PPR"/>
    <property type="match status" value="1"/>
</dbReference>
<reference evidence="7" key="1">
    <citation type="submission" date="2016-06" db="EMBL/GenBank/DDBJ databases">
        <title>Draft Genome sequence of the fungus Inonotus baumii.</title>
        <authorList>
            <person name="Zhu H."/>
            <person name="Lin W."/>
        </authorList>
    </citation>
    <scope>NUCLEOTIDE SEQUENCE</scope>
    <source>
        <strain evidence="7">821</strain>
    </source>
</reference>
<feature type="compositionally biased region" description="Basic and acidic residues" evidence="6">
    <location>
        <begin position="613"/>
        <end position="623"/>
    </location>
</feature>
<evidence type="ECO:0000256" key="2">
    <source>
        <dbReference type="ARBA" id="ARBA00022737"/>
    </source>
</evidence>
<dbReference type="EMBL" id="LNZH02000209">
    <property type="protein sequence ID" value="OCB85412.1"/>
    <property type="molecule type" value="Genomic_DNA"/>
</dbReference>
<dbReference type="OrthoDB" id="185373at2759"/>
<evidence type="ECO:0000256" key="3">
    <source>
        <dbReference type="ARBA" id="ARBA00044493"/>
    </source>
</evidence>
<comment type="caution">
    <text evidence="7">The sequence shown here is derived from an EMBL/GenBank/DDBJ whole genome shotgun (WGS) entry which is preliminary data.</text>
</comment>
<keyword evidence="2" id="KW-0677">Repeat</keyword>
<evidence type="ECO:0000313" key="7">
    <source>
        <dbReference type="EMBL" id="OCB85412.1"/>
    </source>
</evidence>
<dbReference type="PANTHER" id="PTHR47936:SF1">
    <property type="entry name" value="PENTATRICOPEPTIDE REPEAT-CONTAINING PROTEIN GUN1, CHLOROPLASTIC"/>
    <property type="match status" value="1"/>
</dbReference>
<dbReference type="AlphaFoldDB" id="A0A9Q5N004"/>
<evidence type="ECO:0008006" key="9">
    <source>
        <dbReference type="Google" id="ProtNLM"/>
    </source>
</evidence>
<evidence type="ECO:0000256" key="5">
    <source>
        <dbReference type="PROSITE-ProRule" id="PRU00708"/>
    </source>
</evidence>
<feature type="repeat" description="PPR" evidence="5">
    <location>
        <begin position="149"/>
        <end position="183"/>
    </location>
</feature>
<dbReference type="NCBIfam" id="TIGR00756">
    <property type="entry name" value="PPR"/>
    <property type="match status" value="1"/>
</dbReference>
<gene>
    <name evidence="7" type="ORF">A7U60_g7421</name>
</gene>
<dbReference type="Pfam" id="PF13041">
    <property type="entry name" value="PPR_2"/>
    <property type="match status" value="1"/>
</dbReference>
<dbReference type="InterPro" id="IPR002885">
    <property type="entry name" value="PPR_rpt"/>
</dbReference>
<keyword evidence="8" id="KW-1185">Reference proteome</keyword>
<sequence length="645" mass="73342">MLKTIATSTWSLSSNVSKVAYSLGQHRRLHNLSDIPKRVPVLEDVGLNGIGYEKSKHSFELSKAKRKDENRMPRDRIRISSDVPVASPKHRKQMKRERLKRSGKFKDPLAAQSTIRPAVQAARVKEIFEAKGVEEAISFVTTAPIDTLNSIVWNTLLAMLMRAGKRKRAYDMFIEMKRRGFPPSARTFRTMMSGMNEIAIDEWPQNSLNLQRCHKLYEAIEEYCTETHLKDELLFLRHARGHYIHILGKTGNFRKIADIYYKSGEVGALPRDRELYGALFGALMARKEADQVGNLSVAEQNASDAKFYWKTLEKDMERGLEVDSRAIAPFLKIMAGGRPTDQQFGLNVVRDMYGLAPPGEDPPPPRSQLCSRSFQAVLELCNKAKKFRLCTYFLKQVAEQSRQKSNKVFSVVIGYRHINEQLIALGQLAAVGSFDESETAVDVIRYLRQAAALEAQENGKVEDFSLTRETVALALGVCWRCGDWERATMIFSLVTDLSPEMFLDDGPIASGSIDAARYPRYQKKLIYMTASTHMARTALSTGDKSKMRQCLRMMWYHGTEPSHFEAHPDFYKYELAKATIKLVDAVAEDWSKDEVKIWKDMKRESRGILQKRSPVERPEKEEGGLGSEKYLGKLQQAIDFELSAR</sequence>
<evidence type="ECO:0000256" key="4">
    <source>
        <dbReference type="ARBA" id="ARBA00044511"/>
    </source>
</evidence>
<feature type="compositionally biased region" description="Basic residues" evidence="6">
    <location>
        <begin position="88"/>
        <end position="103"/>
    </location>
</feature>
<evidence type="ECO:0000313" key="8">
    <source>
        <dbReference type="Proteomes" id="UP000757232"/>
    </source>
</evidence>
<comment type="function">
    <text evidence="3">Regulates mitochondrial small subunit maturation by controlling 15S rRNA 5'-end processing. Localizes to the 5' precursor of the 15S rRNA in a position that is subsequently occupied by mS47 in the mature yeast mtSSU. Uses structure and sequence-specific RNA recognition, binding to a single-stranded region of the precursor and specifically recognizing bases -6 to -1. The exchange of Ccm1 for mS47 is coupled to the irreversible removal of precursor rRNA that is accompanied by conformational changes of the mitoribosomal proteins uS5m and mS26. These conformational changes signal completion of 5'-end rRNA processing through protection of the mature 5'-end of the 15S rRNA and stabilization of mS47. The removal of the 5' precursor together with the dissociation of Ccm1 may be catalyzed by the 5'-3' exoribonuclease Pet127. Involved in the specific removal of group I introns in mitochondrial encoded transcripts.</text>
</comment>
<protein>
    <recommendedName>
        <fullName evidence="9">Pentatricopeptide repeat protein</fullName>
    </recommendedName>
</protein>
<proteinExistence type="inferred from homology"/>
<comment type="similarity">
    <text evidence="1">Belongs to the CCM1 family.</text>
</comment>